<dbReference type="EMBL" id="AYSO01000020">
    <property type="protein sequence ID" value="KIE44960.1"/>
    <property type="molecule type" value="Genomic_DNA"/>
</dbReference>
<dbReference type="Proteomes" id="UP000031366">
    <property type="component" value="Unassembled WGS sequence"/>
</dbReference>
<organism evidence="1 2">
    <name type="scientific">Clostridium argentinense CDC 2741</name>
    <dbReference type="NCBI Taxonomy" id="1418104"/>
    <lineage>
        <taxon>Bacteria</taxon>
        <taxon>Bacillati</taxon>
        <taxon>Bacillota</taxon>
        <taxon>Clostridia</taxon>
        <taxon>Eubacteriales</taxon>
        <taxon>Clostridiaceae</taxon>
        <taxon>Clostridium</taxon>
    </lineage>
</organism>
<reference evidence="1 2" key="1">
    <citation type="journal article" date="2015" name="Infect. Genet. Evol.">
        <title>Genomic sequences of six botulinum neurotoxin-producing strains representing three clostridial species illustrate the mobility and diversity of botulinum neurotoxin genes.</title>
        <authorList>
            <person name="Smith T.J."/>
            <person name="Hill K.K."/>
            <person name="Xie G."/>
            <person name="Foley B.T."/>
            <person name="Williamson C.H."/>
            <person name="Foster J.T."/>
            <person name="Johnson S.L."/>
            <person name="Chertkov O."/>
            <person name="Teshima H."/>
            <person name="Gibbons H.S."/>
            <person name="Johnsky L.A."/>
            <person name="Karavis M.A."/>
            <person name="Smith L.A."/>
        </authorList>
    </citation>
    <scope>NUCLEOTIDE SEQUENCE [LARGE SCALE GENOMIC DNA]</scope>
    <source>
        <strain evidence="1 2">CDC 2741</strain>
    </source>
</reference>
<sequence>MKNNLVIGLVLLTLIILPSKNVSSLEQDTMIKFDVKSIEVFKSIPNSLYEL</sequence>
<comment type="caution">
    <text evidence="1">The sequence shown here is derived from an EMBL/GenBank/DDBJ whole genome shotgun (WGS) entry which is preliminary data.</text>
</comment>
<dbReference type="AlphaFoldDB" id="A0A0C1UBN7"/>
<proteinExistence type="predicted"/>
<evidence type="ECO:0000313" key="2">
    <source>
        <dbReference type="Proteomes" id="UP000031366"/>
    </source>
</evidence>
<evidence type="ECO:0000313" key="1">
    <source>
        <dbReference type="EMBL" id="KIE44960.1"/>
    </source>
</evidence>
<keyword evidence="2" id="KW-1185">Reference proteome</keyword>
<name>A0A0C1UBN7_9CLOT</name>
<protein>
    <submittedName>
        <fullName evidence="1">Uncharacterized protein</fullName>
    </submittedName>
</protein>
<gene>
    <name evidence="1" type="ORF">U732_230</name>
</gene>
<accession>A0A0C1UBN7</accession>